<dbReference type="Pfam" id="PF14347">
    <property type="entry name" value="DUF4399"/>
    <property type="match status" value="1"/>
</dbReference>
<dbReference type="PROSITE" id="PS51257">
    <property type="entry name" value="PROKAR_LIPOPROTEIN"/>
    <property type="match status" value="1"/>
</dbReference>
<reference evidence="4 5" key="1">
    <citation type="submission" date="2024-07" db="EMBL/GenBank/DDBJ databases">
        <authorList>
            <person name="Ren Q."/>
        </authorList>
    </citation>
    <scope>NUCLEOTIDE SEQUENCE [LARGE SCALE GENOMIC DNA]</scope>
    <source>
        <strain evidence="4 5">REN37</strain>
    </source>
</reference>
<name>A0ABV4AJ91_9GAMM</name>
<evidence type="ECO:0000313" key="4">
    <source>
        <dbReference type="EMBL" id="MEY1662111.1"/>
    </source>
</evidence>
<dbReference type="Proteomes" id="UP001562065">
    <property type="component" value="Unassembled WGS sequence"/>
</dbReference>
<comment type="caution">
    <text evidence="4">The sequence shown here is derived from an EMBL/GenBank/DDBJ whole genome shotgun (WGS) entry which is preliminary data.</text>
</comment>
<evidence type="ECO:0000313" key="5">
    <source>
        <dbReference type="Proteomes" id="UP001562065"/>
    </source>
</evidence>
<dbReference type="InterPro" id="IPR025512">
    <property type="entry name" value="DUF4399"/>
</dbReference>
<feature type="domain" description="DUF4399" evidence="3">
    <location>
        <begin position="72"/>
        <end position="162"/>
    </location>
</feature>
<organism evidence="4 5">
    <name type="scientific">Isoalcanivorax beigongshangi</name>
    <dbReference type="NCBI Taxonomy" id="3238810"/>
    <lineage>
        <taxon>Bacteria</taxon>
        <taxon>Pseudomonadati</taxon>
        <taxon>Pseudomonadota</taxon>
        <taxon>Gammaproteobacteria</taxon>
        <taxon>Oceanospirillales</taxon>
        <taxon>Alcanivoracaceae</taxon>
        <taxon>Isoalcanivorax</taxon>
    </lineage>
</organism>
<protein>
    <submittedName>
        <fullName evidence="4">DUF4399 domain-containing protein</fullName>
    </submittedName>
</protein>
<keyword evidence="2" id="KW-0732">Signal</keyword>
<accession>A0ABV4AJ91</accession>
<dbReference type="RefSeq" id="WP_369455352.1">
    <property type="nucleotide sequence ID" value="NZ_JBGCUO010000001.1"/>
</dbReference>
<feature type="signal peptide" evidence="2">
    <location>
        <begin position="1"/>
        <end position="24"/>
    </location>
</feature>
<evidence type="ECO:0000256" key="2">
    <source>
        <dbReference type="SAM" id="SignalP"/>
    </source>
</evidence>
<evidence type="ECO:0000259" key="3">
    <source>
        <dbReference type="Pfam" id="PF14347"/>
    </source>
</evidence>
<proteinExistence type="predicted"/>
<gene>
    <name evidence="4" type="ORF">AB5I84_08130</name>
</gene>
<feature type="compositionally biased region" description="Low complexity" evidence="1">
    <location>
        <begin position="23"/>
        <end position="42"/>
    </location>
</feature>
<feature type="chain" id="PRO_5046593672" evidence="2">
    <location>
        <begin position="25"/>
        <end position="162"/>
    </location>
</feature>
<evidence type="ECO:0000256" key="1">
    <source>
        <dbReference type="SAM" id="MobiDB-lite"/>
    </source>
</evidence>
<keyword evidence="5" id="KW-1185">Reference proteome</keyword>
<feature type="region of interest" description="Disordered" evidence="1">
    <location>
        <begin position="23"/>
        <end position="44"/>
    </location>
</feature>
<dbReference type="EMBL" id="JBGCUO010000001">
    <property type="protein sequence ID" value="MEY1662111.1"/>
    <property type="molecule type" value="Genomic_DNA"/>
</dbReference>
<sequence>MKRIVAPLSLLACAAMLGACSEPATPTTEASAAPSVTPTTVSLPRQSSTADARVYFVSPADGATLSNPVKLEFGLDGMQVAPAGDATPGTGHHHLLIDTPELPNMNQPLPANDKLIHFGGGQTEIELELAPGTHRLQLVLGDALHIPHQPPVVSEPITITVE</sequence>